<feature type="signal peptide" evidence="1">
    <location>
        <begin position="1"/>
        <end position="21"/>
    </location>
</feature>
<reference evidence="2" key="1">
    <citation type="submission" date="2014-09" db="EMBL/GenBank/DDBJ databases">
        <authorList>
            <person name="Magalhaes I.L.F."/>
            <person name="Oliveira U."/>
            <person name="Santos F.R."/>
            <person name="Vidigal T.H.D.A."/>
            <person name="Brescovit A.D."/>
            <person name="Santos A.J."/>
        </authorList>
    </citation>
    <scope>NUCLEOTIDE SEQUENCE</scope>
    <source>
        <tissue evidence="2">Shoot tissue taken approximately 20 cm above the soil surface</tissue>
    </source>
</reference>
<evidence type="ECO:0000256" key="1">
    <source>
        <dbReference type="SAM" id="SignalP"/>
    </source>
</evidence>
<evidence type="ECO:0000313" key="2">
    <source>
        <dbReference type="EMBL" id="JAE20482.1"/>
    </source>
</evidence>
<sequence>MAAAAAGSGSFLLLLAAVAAASLLHLAAAPAPGVTLNVGSRQVVVDNGVVQVALSTPEGQINGVSYNGEPNLLEYVDTSNTGNSGGYWDAVWNYPGSSLPEGLYNTLDSTEFKVISSSEDQVELSFRSTYNPSLQNSIHLNVDKRLVMLRGSSGFYCYAIFEHARDHPALNITEARLVMKLNPGK</sequence>
<dbReference type="PANTHER" id="PTHR32018:SF32">
    <property type="entry name" value="RHAMNOGALACTURONAN ENDOLYASE"/>
    <property type="match status" value="1"/>
</dbReference>
<name>A0A0A9G7K8_ARUDO</name>
<dbReference type="AlphaFoldDB" id="A0A0A9G7K8"/>
<dbReference type="PANTHER" id="PTHR32018">
    <property type="entry name" value="RHAMNOGALACTURONATE LYASE FAMILY PROTEIN"/>
    <property type="match status" value="1"/>
</dbReference>
<feature type="chain" id="PRO_5002047682" evidence="1">
    <location>
        <begin position="22"/>
        <end position="185"/>
    </location>
</feature>
<dbReference type="EMBL" id="GBRH01177414">
    <property type="protein sequence ID" value="JAE20482.1"/>
    <property type="molecule type" value="Transcribed_RNA"/>
</dbReference>
<organism evidence="2">
    <name type="scientific">Arundo donax</name>
    <name type="common">Giant reed</name>
    <name type="synonym">Donax arundinaceus</name>
    <dbReference type="NCBI Taxonomy" id="35708"/>
    <lineage>
        <taxon>Eukaryota</taxon>
        <taxon>Viridiplantae</taxon>
        <taxon>Streptophyta</taxon>
        <taxon>Embryophyta</taxon>
        <taxon>Tracheophyta</taxon>
        <taxon>Spermatophyta</taxon>
        <taxon>Magnoliopsida</taxon>
        <taxon>Liliopsida</taxon>
        <taxon>Poales</taxon>
        <taxon>Poaceae</taxon>
        <taxon>PACMAD clade</taxon>
        <taxon>Arundinoideae</taxon>
        <taxon>Arundineae</taxon>
        <taxon>Arundo</taxon>
    </lineage>
</organism>
<keyword evidence="1" id="KW-0732">Signal</keyword>
<accession>A0A0A9G7K8</accession>
<dbReference type="Pfam" id="PF06045">
    <property type="entry name" value="Rhamnogal_lyase"/>
    <property type="match status" value="1"/>
</dbReference>
<reference evidence="2" key="2">
    <citation type="journal article" date="2015" name="Data Brief">
        <title>Shoot transcriptome of the giant reed, Arundo donax.</title>
        <authorList>
            <person name="Barrero R.A."/>
            <person name="Guerrero F.D."/>
            <person name="Moolhuijzen P."/>
            <person name="Goolsby J.A."/>
            <person name="Tidwell J."/>
            <person name="Bellgard S.E."/>
            <person name="Bellgard M.I."/>
        </authorList>
    </citation>
    <scope>NUCLEOTIDE SEQUENCE</scope>
    <source>
        <tissue evidence="2">Shoot tissue taken approximately 20 cm above the soil surface</tissue>
    </source>
</reference>
<proteinExistence type="predicted"/>
<dbReference type="InterPro" id="IPR010325">
    <property type="entry name" value="Rhamnogal_lyase"/>
</dbReference>
<dbReference type="InterPro" id="IPR051850">
    <property type="entry name" value="Polysacch_Lyase_4"/>
</dbReference>
<protein>
    <submittedName>
        <fullName evidence="2">Uncharacterized protein</fullName>
    </submittedName>
</protein>